<evidence type="ECO:0000256" key="1">
    <source>
        <dbReference type="PROSITE-ProRule" id="PRU00339"/>
    </source>
</evidence>
<proteinExistence type="predicted"/>
<dbReference type="Gene3D" id="1.25.40.10">
    <property type="entry name" value="Tetratricopeptide repeat domain"/>
    <property type="match status" value="1"/>
</dbReference>
<dbReference type="EMBL" id="LNAM01000001">
    <property type="protein sequence ID" value="KSV60717.1"/>
    <property type="molecule type" value="Genomic_DNA"/>
</dbReference>
<feature type="repeat" description="TPR" evidence="1">
    <location>
        <begin position="73"/>
        <end position="106"/>
    </location>
</feature>
<dbReference type="OrthoDB" id="1998276at2"/>
<accession>A0A0V8QJC7</accession>
<keyword evidence="3" id="KW-1185">Reference proteome</keyword>
<dbReference type="STRING" id="290052.ASU35_00675"/>
<evidence type="ECO:0000313" key="3">
    <source>
        <dbReference type="Proteomes" id="UP000054874"/>
    </source>
</evidence>
<protein>
    <submittedName>
        <fullName evidence="2">Uncharacterized protein</fullName>
    </submittedName>
</protein>
<reference evidence="2 3" key="1">
    <citation type="submission" date="2015-11" db="EMBL/GenBank/DDBJ databases">
        <title>Butyribacter intestini gen. nov., sp. nov., a butyric acid-producing bacterium of the family Lachnospiraceae isolated from the human faeces.</title>
        <authorList>
            <person name="Zou Y."/>
            <person name="Xue W."/>
            <person name="Luo G."/>
            <person name="Lv M."/>
        </authorList>
    </citation>
    <scope>NUCLEOTIDE SEQUENCE [LARGE SCALE GENOMIC DNA]</scope>
    <source>
        <strain evidence="2 3">ACET-33324</strain>
    </source>
</reference>
<dbReference type="InterPro" id="IPR011990">
    <property type="entry name" value="TPR-like_helical_dom_sf"/>
</dbReference>
<sequence>MEFDYEQAKHYVKKGDFKNAELSMKAVLQKIEAEFSKEKGQLFSFNHILEVYYFRFFKNAGSQEIAYAPFNIGAFYRFYGYILLRLQKYKKAIAAYKAALDWNPVDLDSLFQLSELYKKIKDLKNTRKVTLESWNYCCSRATLAHFYRNLGFYYLEGYQPDIAVPLYLYSNIFSPSESADRDLKYLEEALKRPTPELSIQEIQAVLKENKIPAGPNPDTIGITLRTGQLELENKNYETARDCFMLVYDVTLDEEVKNYLK</sequence>
<keyword evidence="1" id="KW-0802">TPR repeat</keyword>
<comment type="caution">
    <text evidence="2">The sequence shown here is derived from an EMBL/GenBank/DDBJ whole genome shotgun (WGS) entry which is preliminary data.</text>
</comment>
<dbReference type="RefSeq" id="WP_058351196.1">
    <property type="nucleotide sequence ID" value="NZ_CABMMD010000001.1"/>
</dbReference>
<dbReference type="SUPFAM" id="SSF48452">
    <property type="entry name" value="TPR-like"/>
    <property type="match status" value="1"/>
</dbReference>
<evidence type="ECO:0000313" key="2">
    <source>
        <dbReference type="EMBL" id="KSV60717.1"/>
    </source>
</evidence>
<dbReference type="PROSITE" id="PS50005">
    <property type="entry name" value="TPR"/>
    <property type="match status" value="1"/>
</dbReference>
<organism evidence="2 3">
    <name type="scientific">Acetivibrio ethanolgignens</name>
    <dbReference type="NCBI Taxonomy" id="290052"/>
    <lineage>
        <taxon>Bacteria</taxon>
        <taxon>Bacillati</taxon>
        <taxon>Bacillota</taxon>
        <taxon>Clostridia</taxon>
        <taxon>Eubacteriales</taxon>
        <taxon>Oscillospiraceae</taxon>
        <taxon>Acetivibrio</taxon>
    </lineage>
</organism>
<dbReference type="Pfam" id="PF13181">
    <property type="entry name" value="TPR_8"/>
    <property type="match status" value="1"/>
</dbReference>
<name>A0A0V8QJC7_9FIRM</name>
<dbReference type="SUPFAM" id="SSF81901">
    <property type="entry name" value="HCP-like"/>
    <property type="match status" value="1"/>
</dbReference>
<gene>
    <name evidence="2" type="ORF">ASU35_00675</name>
</gene>
<dbReference type="InterPro" id="IPR019734">
    <property type="entry name" value="TPR_rpt"/>
</dbReference>
<dbReference type="Proteomes" id="UP000054874">
    <property type="component" value="Unassembled WGS sequence"/>
</dbReference>
<dbReference type="AlphaFoldDB" id="A0A0V8QJC7"/>